<feature type="transmembrane region" description="Helical" evidence="1">
    <location>
        <begin position="59"/>
        <end position="87"/>
    </location>
</feature>
<gene>
    <name evidence="2" type="ORF">PENARI_c040G11327</name>
</gene>
<dbReference type="GeneID" id="34581823"/>
<feature type="transmembrane region" description="Helical" evidence="1">
    <location>
        <begin position="96"/>
        <end position="121"/>
    </location>
</feature>
<evidence type="ECO:0000313" key="3">
    <source>
        <dbReference type="Proteomes" id="UP000177622"/>
    </source>
</evidence>
<evidence type="ECO:0000313" key="2">
    <source>
        <dbReference type="EMBL" id="OGE47626.1"/>
    </source>
</evidence>
<dbReference type="EMBL" id="LXJU01000040">
    <property type="protein sequence ID" value="OGE47626.1"/>
    <property type="molecule type" value="Genomic_DNA"/>
</dbReference>
<dbReference type="Proteomes" id="UP000177622">
    <property type="component" value="Unassembled WGS sequence"/>
</dbReference>
<evidence type="ECO:0000256" key="1">
    <source>
        <dbReference type="SAM" id="Phobius"/>
    </source>
</evidence>
<keyword evidence="1" id="KW-1133">Transmembrane helix</keyword>
<dbReference type="AlphaFoldDB" id="A0A1F5L3L0"/>
<dbReference type="RefSeq" id="XP_022483084.1">
    <property type="nucleotide sequence ID" value="XM_022637089.1"/>
</dbReference>
<proteinExistence type="predicted"/>
<sequence length="169" mass="19497">MSLPKYQVIVTSGDEHEEQARKRRAIYVRPFVVFWANSMIAEIVFLLVATIFFSGLREMIYKVIWTLIICPLGMGGAMGGLTTFFLVDHYYGKKAVWFTAVLTLLVLGSCNYLCFSLDYYFHYFGASSHPLWFHWRYPAIFMSGWSSGKMLFTDEGQKKLLCHHSMGTE</sequence>
<name>A0A1F5L3L0_PENAI</name>
<comment type="caution">
    <text evidence="2">The sequence shown here is derived from an EMBL/GenBank/DDBJ whole genome shotgun (WGS) entry which is preliminary data.</text>
</comment>
<keyword evidence="3" id="KW-1185">Reference proteome</keyword>
<accession>A0A1F5L3L0</accession>
<reference evidence="2 3" key="1">
    <citation type="journal article" date="2016" name="Sci. Rep.">
        <title>Penicillium arizonense, a new, genome sequenced fungal species, reveals a high chemical diversity in secreted metabolites.</title>
        <authorList>
            <person name="Grijseels S."/>
            <person name="Nielsen J.C."/>
            <person name="Randelovic M."/>
            <person name="Nielsen J."/>
            <person name="Nielsen K.F."/>
            <person name="Workman M."/>
            <person name="Frisvad J.C."/>
        </authorList>
    </citation>
    <scope>NUCLEOTIDE SEQUENCE [LARGE SCALE GENOMIC DNA]</scope>
    <source>
        <strain evidence="2 3">CBS 141311</strain>
    </source>
</reference>
<feature type="transmembrane region" description="Helical" evidence="1">
    <location>
        <begin position="31"/>
        <end position="53"/>
    </location>
</feature>
<keyword evidence="1" id="KW-0812">Transmembrane</keyword>
<organism evidence="2 3">
    <name type="scientific">Penicillium arizonense</name>
    <dbReference type="NCBI Taxonomy" id="1835702"/>
    <lineage>
        <taxon>Eukaryota</taxon>
        <taxon>Fungi</taxon>
        <taxon>Dikarya</taxon>
        <taxon>Ascomycota</taxon>
        <taxon>Pezizomycotina</taxon>
        <taxon>Eurotiomycetes</taxon>
        <taxon>Eurotiomycetidae</taxon>
        <taxon>Eurotiales</taxon>
        <taxon>Aspergillaceae</taxon>
        <taxon>Penicillium</taxon>
    </lineage>
</organism>
<keyword evidence="1" id="KW-0472">Membrane</keyword>
<dbReference type="OrthoDB" id="10019049at2759"/>
<protein>
    <submittedName>
        <fullName evidence="2">Uncharacterized protein</fullName>
    </submittedName>
</protein>